<dbReference type="Proteomes" id="UP000249497">
    <property type="component" value="Unassembled WGS sequence"/>
</dbReference>
<protein>
    <submittedName>
        <fullName evidence="1">Uncharacterized protein</fullName>
    </submittedName>
</protein>
<sequence length="222" mass="24806">MVWTLARTPLLALFWGFARVFPGWGRTALTSLPSWVCTRIPPKNCNLRLPTLHCSVQSYTHHRPRNIINTNRIRHLRLADSTPYGGRRKLRLDKPLGRMTRPACQSQDLFWSDLADTPWIGPESSVLSIAITARTIPKLAVTIKPNAAGRNKTNFNAQWTIHTTRKAFLPIWSRVRAVRHHRAALGPLYQRGILLSSAPVAVGDGWIGAVGRVGHGTRSTST</sequence>
<dbReference type="EMBL" id="KZ824813">
    <property type="protein sequence ID" value="RAH79536.1"/>
    <property type="molecule type" value="Genomic_DNA"/>
</dbReference>
<proteinExistence type="predicted"/>
<evidence type="ECO:0000313" key="2">
    <source>
        <dbReference type="Proteomes" id="UP000249497"/>
    </source>
</evidence>
<accession>A0A8T8WUL5</accession>
<gene>
    <name evidence="1" type="ORF">BO86DRAFT_149639</name>
</gene>
<organism evidence="1 2">
    <name type="scientific">Aspergillus japonicus CBS 114.51</name>
    <dbReference type="NCBI Taxonomy" id="1448312"/>
    <lineage>
        <taxon>Eukaryota</taxon>
        <taxon>Fungi</taxon>
        <taxon>Dikarya</taxon>
        <taxon>Ascomycota</taxon>
        <taxon>Pezizomycotina</taxon>
        <taxon>Eurotiomycetes</taxon>
        <taxon>Eurotiomycetidae</taxon>
        <taxon>Eurotiales</taxon>
        <taxon>Aspergillaceae</taxon>
        <taxon>Aspergillus</taxon>
        <taxon>Aspergillus subgen. Circumdati</taxon>
    </lineage>
</organism>
<reference evidence="1 2" key="1">
    <citation type="submission" date="2018-02" db="EMBL/GenBank/DDBJ databases">
        <title>The genomes of Aspergillus section Nigri reveals drivers in fungal speciation.</title>
        <authorList>
            <consortium name="DOE Joint Genome Institute"/>
            <person name="Vesth T.C."/>
            <person name="Nybo J."/>
            <person name="Theobald S."/>
            <person name="Brandl J."/>
            <person name="Frisvad J.C."/>
            <person name="Nielsen K.F."/>
            <person name="Lyhne E.K."/>
            <person name="Kogle M.E."/>
            <person name="Kuo A."/>
            <person name="Riley R."/>
            <person name="Clum A."/>
            <person name="Nolan M."/>
            <person name="Lipzen A."/>
            <person name="Salamov A."/>
            <person name="Henrissat B."/>
            <person name="Wiebenga A."/>
            <person name="De vries R.P."/>
            <person name="Grigoriev I.V."/>
            <person name="Mortensen U.H."/>
            <person name="Andersen M.R."/>
            <person name="Baker S.E."/>
        </authorList>
    </citation>
    <scope>NUCLEOTIDE SEQUENCE [LARGE SCALE GENOMIC DNA]</scope>
    <source>
        <strain evidence="1 2">CBS 114.51</strain>
    </source>
</reference>
<keyword evidence="2" id="KW-1185">Reference proteome</keyword>
<dbReference type="GeneID" id="37169984"/>
<dbReference type="AlphaFoldDB" id="A0A8T8WUL5"/>
<name>A0A8T8WUL5_ASPJA</name>
<dbReference type="RefSeq" id="XP_025525430.1">
    <property type="nucleotide sequence ID" value="XM_025666292.1"/>
</dbReference>
<evidence type="ECO:0000313" key="1">
    <source>
        <dbReference type="EMBL" id="RAH79536.1"/>
    </source>
</evidence>